<organism evidence="11 12">
    <name type="scientific">Moraxella bovis</name>
    <dbReference type="NCBI Taxonomy" id="476"/>
    <lineage>
        <taxon>Bacteria</taxon>
        <taxon>Pseudomonadati</taxon>
        <taxon>Pseudomonadota</taxon>
        <taxon>Gammaproteobacteria</taxon>
        <taxon>Moraxellales</taxon>
        <taxon>Moraxellaceae</taxon>
        <taxon>Moraxella</taxon>
    </lineage>
</organism>
<feature type="compositionally biased region" description="Polar residues" evidence="8">
    <location>
        <begin position="52"/>
        <end position="61"/>
    </location>
</feature>
<keyword evidence="4 7" id="KW-0574">Periplasm</keyword>
<dbReference type="CDD" id="cd03020">
    <property type="entry name" value="DsbA_DsbC_DsbG"/>
    <property type="match status" value="1"/>
</dbReference>
<comment type="subcellular location">
    <subcellularLocation>
        <location evidence="1 7">Periplasm</location>
    </subcellularLocation>
</comment>
<dbReference type="PROSITE" id="PS51257">
    <property type="entry name" value="PROKAR_LIPOPROTEIN"/>
    <property type="match status" value="1"/>
</dbReference>
<dbReference type="Pfam" id="PF10411">
    <property type="entry name" value="DsbC_N"/>
    <property type="match status" value="1"/>
</dbReference>
<comment type="function">
    <text evidence="7">Required for disulfide bond formation in some periplasmic proteins. Acts by transferring its disulfide bond to other proteins and is reduced in the process.</text>
</comment>
<comment type="similarity">
    <text evidence="2 7">Belongs to the thioredoxin family. DsbC subfamily.</text>
</comment>
<evidence type="ECO:0000259" key="9">
    <source>
        <dbReference type="Pfam" id="PF10411"/>
    </source>
</evidence>
<reference evidence="11 12" key="1">
    <citation type="submission" date="2018-06" db="EMBL/GenBank/DDBJ databases">
        <authorList>
            <consortium name="Pathogen Informatics"/>
            <person name="Doyle S."/>
        </authorList>
    </citation>
    <scope>NUCLEOTIDE SEQUENCE [LARGE SCALE GENOMIC DNA]</scope>
    <source>
        <strain evidence="11 12">NCTC9426</strain>
    </source>
</reference>
<feature type="domain" description="Thioredoxin-like fold" evidence="10">
    <location>
        <begin position="159"/>
        <end position="278"/>
    </location>
</feature>
<dbReference type="InterPro" id="IPR009094">
    <property type="entry name" value="DiS-bond_isomerase_DsbC/G_N_sf"/>
</dbReference>
<keyword evidence="6 7" id="KW-0676">Redox-active center</keyword>
<evidence type="ECO:0000256" key="3">
    <source>
        <dbReference type="ARBA" id="ARBA00022729"/>
    </source>
</evidence>
<name>A0A378PRF5_MORBO</name>
<evidence type="ECO:0000256" key="6">
    <source>
        <dbReference type="ARBA" id="ARBA00023284"/>
    </source>
</evidence>
<evidence type="ECO:0000313" key="12">
    <source>
        <dbReference type="Proteomes" id="UP000254133"/>
    </source>
</evidence>
<dbReference type="PANTHER" id="PTHR35272">
    <property type="entry name" value="THIOL:DISULFIDE INTERCHANGE PROTEIN DSBC-RELATED"/>
    <property type="match status" value="1"/>
</dbReference>
<gene>
    <name evidence="11" type="primary">dsbC_2</name>
    <name evidence="11" type="ORF">NCTC9426_01173</name>
</gene>
<dbReference type="EMBL" id="UGPZ01000002">
    <property type="protein sequence ID" value="STY91137.1"/>
    <property type="molecule type" value="Genomic_DNA"/>
</dbReference>
<proteinExistence type="inferred from homology"/>
<dbReference type="Gene3D" id="3.10.450.70">
    <property type="entry name" value="Disulphide bond isomerase, DsbC/G, N-terminal"/>
    <property type="match status" value="1"/>
</dbReference>
<dbReference type="Pfam" id="PF13098">
    <property type="entry name" value="Thioredoxin_2"/>
    <property type="match status" value="1"/>
</dbReference>
<evidence type="ECO:0000259" key="10">
    <source>
        <dbReference type="Pfam" id="PF13098"/>
    </source>
</evidence>
<dbReference type="InterPro" id="IPR033954">
    <property type="entry name" value="DiS-bond_Isoase_DsbC/G"/>
</dbReference>
<dbReference type="InterPro" id="IPR018950">
    <property type="entry name" value="DiS-bond_isomerase_DsbC/G_N"/>
</dbReference>
<keyword evidence="3 7" id="KW-0732">Signal</keyword>
<accession>A0A378PRF5</accession>
<feature type="region of interest" description="Disordered" evidence="8">
    <location>
        <begin position="27"/>
        <end position="68"/>
    </location>
</feature>
<dbReference type="Gene3D" id="3.40.30.10">
    <property type="entry name" value="Glutaredoxin"/>
    <property type="match status" value="1"/>
</dbReference>
<evidence type="ECO:0000313" key="11">
    <source>
        <dbReference type="EMBL" id="STY91137.1"/>
    </source>
</evidence>
<evidence type="ECO:0000256" key="8">
    <source>
        <dbReference type="SAM" id="MobiDB-lite"/>
    </source>
</evidence>
<dbReference type="Proteomes" id="UP000254133">
    <property type="component" value="Unassembled WGS sequence"/>
</dbReference>
<feature type="domain" description="Disulphide bond isomerase DsbC/G N-terminal" evidence="9">
    <location>
        <begin position="72"/>
        <end position="129"/>
    </location>
</feature>
<dbReference type="GO" id="GO:0042597">
    <property type="term" value="C:periplasmic space"/>
    <property type="evidence" value="ECO:0007669"/>
    <property type="project" value="UniProtKB-SubCell"/>
</dbReference>
<evidence type="ECO:0000256" key="4">
    <source>
        <dbReference type="ARBA" id="ARBA00022764"/>
    </source>
</evidence>
<evidence type="ECO:0000256" key="7">
    <source>
        <dbReference type="RuleBase" id="RU364038"/>
    </source>
</evidence>
<sequence length="284" mass="30469">MTIKPTLSHTALTVAMTALLLVGCNQDNKTDNKKTDSTATATDQTQETSTEPVDNTPAQNDDPNHQPDVALALQNNLNKSGLNAQVQSVVPTDMPEMYWATLDGVSPFFVDKTGTYVIQGAVMKLGDGRPVDISGAMMSKAVVSELQAVDKSEMIIFPAKGETKASIYVFSDPTCHYCQLLHKEIDQTNAAGIEVRYLAWPRGESMIGLTESVWCSSDRQTALSNAKQGKDVTAPSCDNPVRKHMALGHKLGVSGTPAIFAENGKQLGGYLPSAELAKEAIANR</sequence>
<feature type="compositionally biased region" description="Low complexity" evidence="8">
    <location>
        <begin position="37"/>
        <end position="51"/>
    </location>
</feature>
<evidence type="ECO:0000256" key="2">
    <source>
        <dbReference type="ARBA" id="ARBA00009813"/>
    </source>
</evidence>
<dbReference type="InterPro" id="IPR051470">
    <property type="entry name" value="Thiol:disulfide_interchange"/>
</dbReference>
<dbReference type="InterPro" id="IPR036249">
    <property type="entry name" value="Thioredoxin-like_sf"/>
</dbReference>
<protein>
    <recommendedName>
        <fullName evidence="7">Thiol:disulfide interchange protein</fullName>
    </recommendedName>
</protein>
<dbReference type="InterPro" id="IPR012336">
    <property type="entry name" value="Thioredoxin-like_fold"/>
</dbReference>
<dbReference type="AlphaFoldDB" id="A0A378PRF5"/>
<dbReference type="SUPFAM" id="SSF52833">
    <property type="entry name" value="Thioredoxin-like"/>
    <property type="match status" value="1"/>
</dbReference>
<dbReference type="PANTHER" id="PTHR35272:SF3">
    <property type="entry name" value="THIOL:DISULFIDE INTERCHANGE PROTEIN DSBC"/>
    <property type="match status" value="1"/>
</dbReference>
<keyword evidence="5" id="KW-1015">Disulfide bond</keyword>
<dbReference type="SUPFAM" id="SSF54423">
    <property type="entry name" value="DsbC/DsbG N-terminal domain-like"/>
    <property type="match status" value="1"/>
</dbReference>
<evidence type="ECO:0000256" key="5">
    <source>
        <dbReference type="ARBA" id="ARBA00023157"/>
    </source>
</evidence>
<dbReference type="RefSeq" id="WP_115369113.1">
    <property type="nucleotide sequence ID" value="NZ_UGPZ01000002.1"/>
</dbReference>
<evidence type="ECO:0000256" key="1">
    <source>
        <dbReference type="ARBA" id="ARBA00004418"/>
    </source>
</evidence>